<proteinExistence type="predicted"/>
<reference evidence="3 4" key="2">
    <citation type="submission" date="2024-07" db="EMBL/GenBank/DDBJ databases">
        <authorList>
            <person name="Akdeniz Z."/>
        </authorList>
    </citation>
    <scope>NUCLEOTIDE SEQUENCE [LARGE SCALE GENOMIC DNA]</scope>
</reference>
<keyword evidence="4" id="KW-1185">Reference proteome</keyword>
<evidence type="ECO:0000256" key="1">
    <source>
        <dbReference type="SAM" id="Phobius"/>
    </source>
</evidence>
<sequence length="99" mass="11492">MNLINISFTITDDILNMIEKSQQTILLINQNKETIDYLSLLKVVNVNIESFYNIQILILGISIALSITISIVYHITKYFCKIPIKKARIKIKNFDELEM</sequence>
<keyword evidence="1" id="KW-0472">Membrane</keyword>
<name>A0AA86PFJ5_9EUKA</name>
<keyword evidence="1" id="KW-0812">Transmembrane</keyword>
<feature type="transmembrane region" description="Helical" evidence="1">
    <location>
        <begin position="54"/>
        <end position="76"/>
    </location>
</feature>
<dbReference type="EMBL" id="CATOUU010000653">
    <property type="protein sequence ID" value="CAI9938026.1"/>
    <property type="molecule type" value="Genomic_DNA"/>
</dbReference>
<dbReference type="EMBL" id="CAXDID020000071">
    <property type="protein sequence ID" value="CAL6014786.1"/>
    <property type="molecule type" value="Genomic_DNA"/>
</dbReference>
<comment type="caution">
    <text evidence="2">The sequence shown here is derived from an EMBL/GenBank/DDBJ whole genome shotgun (WGS) entry which is preliminary data.</text>
</comment>
<accession>A0AA86PFJ5</accession>
<organism evidence="2">
    <name type="scientific">Hexamita inflata</name>
    <dbReference type="NCBI Taxonomy" id="28002"/>
    <lineage>
        <taxon>Eukaryota</taxon>
        <taxon>Metamonada</taxon>
        <taxon>Diplomonadida</taxon>
        <taxon>Hexamitidae</taxon>
        <taxon>Hexamitinae</taxon>
        <taxon>Hexamita</taxon>
    </lineage>
</organism>
<protein>
    <submittedName>
        <fullName evidence="3">Hypothetical_protein</fullName>
    </submittedName>
</protein>
<gene>
    <name evidence="3" type="ORF">HINF_LOCUS24437</name>
    <name evidence="2" type="ORF">HINF_LOCUS25671</name>
</gene>
<evidence type="ECO:0000313" key="3">
    <source>
        <dbReference type="EMBL" id="CAL6014786.1"/>
    </source>
</evidence>
<dbReference type="Proteomes" id="UP001642409">
    <property type="component" value="Unassembled WGS sequence"/>
</dbReference>
<keyword evidence="1" id="KW-1133">Transmembrane helix</keyword>
<evidence type="ECO:0000313" key="2">
    <source>
        <dbReference type="EMBL" id="CAI9938026.1"/>
    </source>
</evidence>
<evidence type="ECO:0000313" key="4">
    <source>
        <dbReference type="Proteomes" id="UP001642409"/>
    </source>
</evidence>
<reference evidence="2" key="1">
    <citation type="submission" date="2023-06" db="EMBL/GenBank/DDBJ databases">
        <authorList>
            <person name="Kurt Z."/>
        </authorList>
    </citation>
    <scope>NUCLEOTIDE SEQUENCE</scope>
</reference>
<dbReference type="AlphaFoldDB" id="A0AA86PFJ5"/>